<feature type="transmembrane region" description="Helical" evidence="4">
    <location>
        <begin position="416"/>
        <end position="438"/>
    </location>
</feature>
<reference evidence="7 8" key="1">
    <citation type="submission" date="2015-06" db="EMBL/GenBank/DDBJ databases">
        <title>Draft genome sequencing of a biphenyl-degrading bacterium, Janthinobacterium lividum MEG1.</title>
        <authorList>
            <person name="Shimodaira J."/>
            <person name="Hatta T."/>
        </authorList>
    </citation>
    <scope>NUCLEOTIDE SEQUENCE [LARGE SCALE GENOMIC DNA]</scope>
    <source>
        <strain evidence="7 8">MEG1</strain>
    </source>
</reference>
<dbReference type="InterPro" id="IPR012675">
    <property type="entry name" value="Beta-grasp_dom_sf"/>
</dbReference>
<keyword evidence="2" id="KW-0411">Iron-sulfur</keyword>
<dbReference type="PANTHER" id="PTHR47354:SF5">
    <property type="entry name" value="PROTEIN RFBI"/>
    <property type="match status" value="1"/>
</dbReference>
<evidence type="ECO:0000313" key="8">
    <source>
        <dbReference type="Proteomes" id="UP000179840"/>
    </source>
</evidence>
<evidence type="ECO:0000313" key="7">
    <source>
        <dbReference type="EMBL" id="OHV99017.1"/>
    </source>
</evidence>
<dbReference type="PANTHER" id="PTHR47354">
    <property type="entry name" value="NADH OXIDOREDUCTASE HCR"/>
    <property type="match status" value="1"/>
</dbReference>
<dbReference type="CDD" id="cd03512">
    <property type="entry name" value="Alkane-hydroxylase"/>
    <property type="match status" value="1"/>
</dbReference>
<dbReference type="GO" id="GO:0051537">
    <property type="term" value="F:2 iron, 2 sulfur cluster binding"/>
    <property type="evidence" value="ECO:0007669"/>
    <property type="project" value="UniProtKB-KW"/>
</dbReference>
<dbReference type="Gene3D" id="3.40.50.80">
    <property type="entry name" value="Nucleotide-binding domain of ferredoxin-NADP reductase (FNR) module"/>
    <property type="match status" value="1"/>
</dbReference>
<sequence>MRSLLRRSSHEAEINGKTITVQPDETLLLAALRQDIHIPSICRVGGCGTCKCKLKGGKVEELTETAYLLSEKEIADGFILACQSRLRSDVKIELDQEGAIDGPPVKGVVVGKQMLTHDIARIDIRLDQPIRYRAGQFAEVALPALPDCSRSYSFSTAPGNDRQVSFTVRRVPGGRVSGHLVDKAQVGESLTVRGPGGQFWMRPGQAPVLMVAGGSGLAPILAMLEDMKNRGDLRPVTLLFGARAQRDLYALDELAAYSASWPNFRFVPILSEADASQAWEGRTGLVTEHIPELLGSATSAYLCGPPAMIDSAVAVLRKQGITDEHLHADRFVDQAPKLHTGFYGTVGLPEVERAPANILDYLKFFLVHLVGVGGVLSILAGGVYTSLGLLGLLMFYIGGDALLGRDTRTPEYRSPWILTVQLWLALPLLALVMFSYIWTLSPGDPLGFGAWISGLTGYDVLAARAGTGFWHHLAGGVHAGLTIGLLGTVTGHELTHRTWDPVSLLVGRWLLAFSYDTGFAIEHVYGHHRYVSTEHDPATAPRGRNVYFHVVASTIKGNISAWRLETERLMRKHHEVLSPRNAYIRGVLMSVLLVAIAGWMAGWSGVLAFTGCALFAKALLEIVNYMEHYGMVRIPDQAVQPRHSWNTNARMSSWAMFNLSRHSHHHAQGEVPYQDLMPLSDAPMMINGYLATIVFTLVPPLWHRLMTPKLIEWDRLYATPEERALALRANQRSHLKALRDYDPRRWNTAAAH</sequence>
<dbReference type="InterPro" id="IPR001709">
    <property type="entry name" value="Flavoprot_Pyr_Nucl_cyt_Rdtase"/>
</dbReference>
<feature type="domain" description="2Fe-2S ferredoxin-type" evidence="5">
    <location>
        <begin position="10"/>
        <end position="98"/>
    </location>
</feature>
<evidence type="ECO:0000256" key="1">
    <source>
        <dbReference type="ARBA" id="ARBA00001974"/>
    </source>
</evidence>
<name>A0A1S1UF67_9BURK</name>
<feature type="transmembrane region" description="Helical" evidence="4">
    <location>
        <begin position="684"/>
        <end position="702"/>
    </location>
</feature>
<dbReference type="InterPro" id="IPR006058">
    <property type="entry name" value="2Fe2S_fd_BS"/>
</dbReference>
<dbReference type="InterPro" id="IPR017938">
    <property type="entry name" value="Riboflavin_synthase-like_b-brl"/>
</dbReference>
<dbReference type="AlphaFoldDB" id="A0A1S1UF67"/>
<dbReference type="SUPFAM" id="SSF52343">
    <property type="entry name" value="Ferredoxin reductase-like, C-terminal NADP-linked domain"/>
    <property type="match status" value="1"/>
</dbReference>
<dbReference type="SUPFAM" id="SSF54292">
    <property type="entry name" value="2Fe-2S ferredoxin-like"/>
    <property type="match status" value="1"/>
</dbReference>
<protein>
    <submittedName>
        <fullName evidence="7">Flavodoxin reductase</fullName>
    </submittedName>
</protein>
<keyword evidence="4" id="KW-0812">Transmembrane</keyword>
<dbReference type="InterPro" id="IPR017927">
    <property type="entry name" value="FAD-bd_FR_type"/>
</dbReference>
<dbReference type="InterPro" id="IPR001433">
    <property type="entry name" value="OxRdtase_FAD/NAD-bd"/>
</dbReference>
<dbReference type="SMR" id="A0A1S1UF67"/>
<proteinExistence type="predicted"/>
<keyword evidence="2" id="KW-0408">Iron</keyword>
<evidence type="ECO:0000259" key="6">
    <source>
        <dbReference type="PROSITE" id="PS51384"/>
    </source>
</evidence>
<dbReference type="PROSITE" id="PS51384">
    <property type="entry name" value="FAD_FR"/>
    <property type="match status" value="1"/>
</dbReference>
<dbReference type="SUPFAM" id="SSF63380">
    <property type="entry name" value="Riboflavin synthase domain-like"/>
    <property type="match status" value="1"/>
</dbReference>
<dbReference type="Pfam" id="PF00175">
    <property type="entry name" value="NAD_binding_1"/>
    <property type="match status" value="1"/>
</dbReference>
<evidence type="ECO:0000256" key="3">
    <source>
        <dbReference type="ARBA" id="ARBA00034078"/>
    </source>
</evidence>
<comment type="cofactor">
    <cofactor evidence="1">
        <name>FAD</name>
        <dbReference type="ChEBI" id="CHEBI:57692"/>
    </cofactor>
</comment>
<keyword evidence="2" id="KW-0479">Metal-binding</keyword>
<comment type="caution">
    <text evidence="7">The sequence shown here is derived from an EMBL/GenBank/DDBJ whole genome shotgun (WGS) entry which is preliminary data.</text>
</comment>
<evidence type="ECO:0000259" key="5">
    <source>
        <dbReference type="PROSITE" id="PS51085"/>
    </source>
</evidence>
<dbReference type="Gene3D" id="2.40.30.10">
    <property type="entry name" value="Translation factors"/>
    <property type="match status" value="1"/>
</dbReference>
<dbReference type="PRINTS" id="PR00410">
    <property type="entry name" value="PHEHYDRXLASE"/>
</dbReference>
<dbReference type="InterPro" id="IPR050415">
    <property type="entry name" value="MRET"/>
</dbReference>
<dbReference type="InterPro" id="IPR008333">
    <property type="entry name" value="Cbr1-like_FAD-bd_dom"/>
</dbReference>
<organism evidence="7 8">
    <name type="scientific">Janthinobacterium lividum</name>
    <dbReference type="NCBI Taxonomy" id="29581"/>
    <lineage>
        <taxon>Bacteria</taxon>
        <taxon>Pseudomonadati</taxon>
        <taxon>Pseudomonadota</taxon>
        <taxon>Betaproteobacteria</taxon>
        <taxon>Burkholderiales</taxon>
        <taxon>Oxalobacteraceae</taxon>
        <taxon>Janthinobacterium</taxon>
    </lineage>
</organism>
<dbReference type="Proteomes" id="UP000179840">
    <property type="component" value="Unassembled WGS sequence"/>
</dbReference>
<keyword evidence="4" id="KW-1133">Transmembrane helix</keyword>
<dbReference type="InterPro" id="IPR001041">
    <property type="entry name" value="2Fe-2S_ferredoxin-type"/>
</dbReference>
<dbReference type="Pfam" id="PF00970">
    <property type="entry name" value="FAD_binding_6"/>
    <property type="match status" value="1"/>
</dbReference>
<dbReference type="EMBL" id="LFKP01000001">
    <property type="protein sequence ID" value="OHV99017.1"/>
    <property type="molecule type" value="Genomic_DNA"/>
</dbReference>
<dbReference type="InterPro" id="IPR033885">
    <property type="entry name" value="AlkB/XylM"/>
</dbReference>
<feature type="transmembrane region" description="Helical" evidence="4">
    <location>
        <begin position="587"/>
        <end position="616"/>
    </location>
</feature>
<evidence type="ECO:0000256" key="2">
    <source>
        <dbReference type="ARBA" id="ARBA00022714"/>
    </source>
</evidence>
<evidence type="ECO:0000256" key="4">
    <source>
        <dbReference type="SAM" id="Phobius"/>
    </source>
</evidence>
<dbReference type="PROSITE" id="PS00197">
    <property type="entry name" value="2FE2S_FER_1"/>
    <property type="match status" value="1"/>
</dbReference>
<dbReference type="PRINTS" id="PR00371">
    <property type="entry name" value="FPNCR"/>
</dbReference>
<comment type="cofactor">
    <cofactor evidence="3">
        <name>[2Fe-2S] cluster</name>
        <dbReference type="ChEBI" id="CHEBI:190135"/>
    </cofactor>
</comment>
<dbReference type="Pfam" id="PF00487">
    <property type="entry name" value="FA_desaturase"/>
    <property type="match status" value="1"/>
</dbReference>
<feature type="domain" description="FAD-binding FR-type" evidence="6">
    <location>
        <begin position="102"/>
        <end position="202"/>
    </location>
</feature>
<dbReference type="Pfam" id="PF00111">
    <property type="entry name" value="Fer2"/>
    <property type="match status" value="1"/>
</dbReference>
<keyword evidence="2" id="KW-0001">2Fe-2S</keyword>
<dbReference type="Gene3D" id="3.10.20.30">
    <property type="match status" value="1"/>
</dbReference>
<dbReference type="RefSeq" id="WP_011797842.1">
    <property type="nucleotide sequence ID" value="NZ_LFKP01000001.1"/>
</dbReference>
<dbReference type="PROSITE" id="PS51085">
    <property type="entry name" value="2FE2S_FER_2"/>
    <property type="match status" value="1"/>
</dbReference>
<dbReference type="CDD" id="cd00207">
    <property type="entry name" value="fer2"/>
    <property type="match status" value="1"/>
</dbReference>
<dbReference type="CDD" id="cd06213">
    <property type="entry name" value="oxygenase_e_transfer_subunit"/>
    <property type="match status" value="1"/>
</dbReference>
<dbReference type="InterPro" id="IPR005804">
    <property type="entry name" value="FA_desaturase_dom"/>
</dbReference>
<dbReference type="GO" id="GO:0016491">
    <property type="term" value="F:oxidoreductase activity"/>
    <property type="evidence" value="ECO:0007669"/>
    <property type="project" value="InterPro"/>
</dbReference>
<dbReference type="GO" id="GO:0006629">
    <property type="term" value="P:lipid metabolic process"/>
    <property type="evidence" value="ECO:0007669"/>
    <property type="project" value="InterPro"/>
</dbReference>
<dbReference type="InterPro" id="IPR036010">
    <property type="entry name" value="2Fe-2S_ferredoxin-like_sf"/>
</dbReference>
<gene>
    <name evidence="7" type="ORF">AKG95_00590</name>
</gene>
<keyword evidence="4" id="KW-0472">Membrane</keyword>
<accession>A0A1S1UF67</accession>
<feature type="transmembrane region" description="Helical" evidence="4">
    <location>
        <begin position="469"/>
        <end position="489"/>
    </location>
</feature>
<dbReference type="InterPro" id="IPR039261">
    <property type="entry name" value="FNR_nucleotide-bd"/>
</dbReference>